<reference evidence="2" key="1">
    <citation type="submission" date="2021-01" db="EMBL/GenBank/DDBJ databases">
        <title>Genome public.</title>
        <authorList>
            <person name="Liu C."/>
            <person name="Sun Q."/>
        </authorList>
    </citation>
    <scope>NUCLEOTIDE SEQUENCE</scope>
    <source>
        <strain evidence="2">YIM B02565</strain>
    </source>
</reference>
<dbReference type="RefSeq" id="WP_202767338.1">
    <property type="nucleotide sequence ID" value="NZ_JAESWA010000022.1"/>
</dbReference>
<name>A0A937FDR4_9CLOT</name>
<gene>
    <name evidence="2" type="ORF">JK634_09090</name>
</gene>
<feature type="domain" description="Nucleotide-diphospho-sugar transferase" evidence="1">
    <location>
        <begin position="33"/>
        <end position="234"/>
    </location>
</feature>
<evidence type="ECO:0000313" key="2">
    <source>
        <dbReference type="EMBL" id="MBL4931959.1"/>
    </source>
</evidence>
<dbReference type="SUPFAM" id="SSF53448">
    <property type="entry name" value="Nucleotide-diphospho-sugar transferases"/>
    <property type="match status" value="1"/>
</dbReference>
<dbReference type="Pfam" id="PF03407">
    <property type="entry name" value="Nucleotid_trans"/>
    <property type="match status" value="1"/>
</dbReference>
<dbReference type="InterPro" id="IPR005069">
    <property type="entry name" value="Nucl-diP-sugar_transferase"/>
</dbReference>
<proteinExistence type="predicted"/>
<sequence length="310" mass="36364">MNNSFCTILSKERLYQSIALFFSLYEVMDDFCVFVLCVDDETYSLLTKINLKKIILIRIEDLNDKSLYSLRKERKLNEFCWTLKPIFIESLLCKFSSINRITFIDSDLFFFSSPTLIFENQPKPSILLSKSEVYVPSFPPEFNNRIQRLIGHYNSGFISFKNNNISLLCLKWWKIKCLEKCSDTIEANSFGDQKYLDLIPTYFQSVSDIKTPGVNIGHWNYAKHNFRIIDQKCFIDDSRLICYHFSGFRIMSKDDIIQLYELRSIDSPFIYSIYKNTIKKIIADILEIAPYFNGFSNAEDMTTSILKINP</sequence>
<keyword evidence="3" id="KW-1185">Reference proteome</keyword>
<dbReference type="AlphaFoldDB" id="A0A937FDR4"/>
<comment type="caution">
    <text evidence="2">The sequence shown here is derived from an EMBL/GenBank/DDBJ whole genome shotgun (WGS) entry which is preliminary data.</text>
</comment>
<dbReference type="InterPro" id="IPR029044">
    <property type="entry name" value="Nucleotide-diphossugar_trans"/>
</dbReference>
<protein>
    <recommendedName>
        <fullName evidence="1">Nucleotide-diphospho-sugar transferase domain-containing protein</fullName>
    </recommendedName>
</protein>
<dbReference type="Gene3D" id="3.90.550.10">
    <property type="entry name" value="Spore Coat Polysaccharide Biosynthesis Protein SpsA, Chain A"/>
    <property type="match status" value="1"/>
</dbReference>
<evidence type="ECO:0000259" key="1">
    <source>
        <dbReference type="Pfam" id="PF03407"/>
    </source>
</evidence>
<dbReference type="Proteomes" id="UP000623681">
    <property type="component" value="Unassembled WGS sequence"/>
</dbReference>
<evidence type="ECO:0000313" key="3">
    <source>
        <dbReference type="Proteomes" id="UP000623681"/>
    </source>
</evidence>
<dbReference type="EMBL" id="JAESWA010000022">
    <property type="protein sequence ID" value="MBL4931959.1"/>
    <property type="molecule type" value="Genomic_DNA"/>
</dbReference>
<accession>A0A937FDR4</accession>
<organism evidence="2 3">
    <name type="scientific">Clostridium paridis</name>
    <dbReference type="NCBI Taxonomy" id="2803863"/>
    <lineage>
        <taxon>Bacteria</taxon>
        <taxon>Bacillati</taxon>
        <taxon>Bacillota</taxon>
        <taxon>Clostridia</taxon>
        <taxon>Eubacteriales</taxon>
        <taxon>Clostridiaceae</taxon>
        <taxon>Clostridium</taxon>
    </lineage>
</organism>